<evidence type="ECO:0000256" key="1">
    <source>
        <dbReference type="SAM" id="Phobius"/>
    </source>
</evidence>
<proteinExistence type="predicted"/>
<evidence type="ECO:0000313" key="2">
    <source>
        <dbReference type="EMBL" id="RWX78773.1"/>
    </source>
</evidence>
<keyword evidence="3" id="KW-1185">Reference proteome</keyword>
<feature type="transmembrane region" description="Helical" evidence="1">
    <location>
        <begin position="353"/>
        <end position="371"/>
    </location>
</feature>
<feature type="transmembrane region" description="Helical" evidence="1">
    <location>
        <begin position="227"/>
        <end position="247"/>
    </location>
</feature>
<name>A0A444LIB8_9HYPH</name>
<feature type="transmembrane region" description="Helical" evidence="1">
    <location>
        <begin position="47"/>
        <end position="67"/>
    </location>
</feature>
<keyword evidence="1" id="KW-0812">Transmembrane</keyword>
<dbReference type="AlphaFoldDB" id="A0A444LIB8"/>
<feature type="transmembrane region" description="Helical" evidence="1">
    <location>
        <begin position="196"/>
        <end position="221"/>
    </location>
</feature>
<keyword evidence="1" id="KW-1133">Transmembrane helix</keyword>
<feature type="transmembrane region" description="Helical" evidence="1">
    <location>
        <begin position="6"/>
        <end position="35"/>
    </location>
</feature>
<organism evidence="2 3">
    <name type="scientific">Neorhizobium lilium</name>
    <dbReference type="NCBI Taxonomy" id="2503024"/>
    <lineage>
        <taxon>Bacteria</taxon>
        <taxon>Pseudomonadati</taxon>
        <taxon>Pseudomonadota</taxon>
        <taxon>Alphaproteobacteria</taxon>
        <taxon>Hyphomicrobiales</taxon>
        <taxon>Rhizobiaceae</taxon>
        <taxon>Rhizobium/Agrobacterium group</taxon>
        <taxon>Neorhizobium</taxon>
    </lineage>
</organism>
<gene>
    <name evidence="2" type="ORF">EPK99_09300</name>
</gene>
<sequence>MFIPLMILGVLPFIQLGVSYYASVGVVGGLILFWFQRAHLLVLFQRFLLARLAIVALMILFTWGYPGSSSDVLRAAREGIFFFLVTGCVGWRLPGLEGSVTNAARYTKLLLLGLLGLTLLQTFFLSRGVYFGIPRALFSQNSNTIAGELDLYYSDIRPNGPYGEPSYLGGVCLCLMFAFGPILLKKSSVNHNTVLALIVVIVSRSFSGLVFCLLMLFSNLWKLVSSFTTKLFVLAGIVVVCAGLLMTENTVTSRLDRLRSGEDVSSMARVVQPIAMIPDILTRNPTGIPLNAFMELGYVPAVGVYSEDLVHNALLNLILNYGWLGLIAIGVWMCVLPDFNSRLFMLLLAMQNGAILTPDKFVLIALSFMIYNSCRASLPSRAPDQLKVGAQPSAQHEQVVYRPITETKPWN</sequence>
<comment type="caution">
    <text evidence="2">The sequence shown here is derived from an EMBL/GenBank/DDBJ whole genome shotgun (WGS) entry which is preliminary data.</text>
</comment>
<dbReference type="EMBL" id="SBIP01000002">
    <property type="protein sequence ID" value="RWX78773.1"/>
    <property type="molecule type" value="Genomic_DNA"/>
</dbReference>
<dbReference type="OrthoDB" id="8452845at2"/>
<protein>
    <recommendedName>
        <fullName evidence="4">O-antigen ligase domain-containing protein</fullName>
    </recommendedName>
</protein>
<feature type="transmembrane region" description="Helical" evidence="1">
    <location>
        <begin position="313"/>
        <end position="333"/>
    </location>
</feature>
<feature type="transmembrane region" description="Helical" evidence="1">
    <location>
        <begin position="79"/>
        <end position="97"/>
    </location>
</feature>
<keyword evidence="1" id="KW-0472">Membrane</keyword>
<dbReference type="RefSeq" id="WP_128442751.1">
    <property type="nucleotide sequence ID" value="NZ_SBIP01000002.1"/>
</dbReference>
<dbReference type="GO" id="GO:0016020">
    <property type="term" value="C:membrane"/>
    <property type="evidence" value="ECO:0007669"/>
    <property type="project" value="UniProtKB-SubCell"/>
</dbReference>
<dbReference type="Proteomes" id="UP000287687">
    <property type="component" value="Unassembled WGS sequence"/>
</dbReference>
<evidence type="ECO:0008006" key="4">
    <source>
        <dbReference type="Google" id="ProtNLM"/>
    </source>
</evidence>
<evidence type="ECO:0000313" key="3">
    <source>
        <dbReference type="Proteomes" id="UP000287687"/>
    </source>
</evidence>
<accession>A0A444LIB8</accession>
<reference evidence="2 3" key="1">
    <citation type="submission" date="2019-01" db="EMBL/GenBank/DDBJ databases">
        <title>The draft genome of Rhizobium sp. 24NR.</title>
        <authorList>
            <person name="Liu L."/>
            <person name="Liang L."/>
            <person name="Shi S."/>
            <person name="Xu L."/>
            <person name="Wang X."/>
            <person name="Li L."/>
            <person name="Zhang X."/>
        </authorList>
    </citation>
    <scope>NUCLEOTIDE SEQUENCE [LARGE SCALE GENOMIC DNA]</scope>
    <source>
        <strain evidence="2 3">24NR</strain>
    </source>
</reference>
<feature type="transmembrane region" description="Helical" evidence="1">
    <location>
        <begin position="109"/>
        <end position="133"/>
    </location>
</feature>
<feature type="transmembrane region" description="Helical" evidence="1">
    <location>
        <begin position="167"/>
        <end position="184"/>
    </location>
</feature>